<evidence type="ECO:0008006" key="4">
    <source>
        <dbReference type="Google" id="ProtNLM"/>
    </source>
</evidence>
<keyword evidence="1" id="KW-1133">Transmembrane helix</keyword>
<evidence type="ECO:0000313" key="3">
    <source>
        <dbReference type="Proteomes" id="UP000635726"/>
    </source>
</evidence>
<gene>
    <name evidence="2" type="ORF">GCM10008939_04460</name>
</gene>
<dbReference type="PANTHER" id="PTHR36974:SF1">
    <property type="entry name" value="DOXX FAMILY MEMBRANE PROTEIN"/>
    <property type="match status" value="1"/>
</dbReference>
<dbReference type="EMBL" id="BMOE01000001">
    <property type="protein sequence ID" value="GGJ63711.1"/>
    <property type="molecule type" value="Genomic_DNA"/>
</dbReference>
<dbReference type="AlphaFoldDB" id="A0A917P678"/>
<reference evidence="2" key="2">
    <citation type="submission" date="2020-09" db="EMBL/GenBank/DDBJ databases">
        <authorList>
            <person name="Sun Q."/>
            <person name="Ohkuma M."/>
        </authorList>
    </citation>
    <scope>NUCLEOTIDE SEQUENCE</scope>
    <source>
        <strain evidence="2">JCM 14371</strain>
    </source>
</reference>
<feature type="transmembrane region" description="Helical" evidence="1">
    <location>
        <begin position="71"/>
        <end position="89"/>
    </location>
</feature>
<feature type="transmembrane region" description="Helical" evidence="1">
    <location>
        <begin position="101"/>
        <end position="121"/>
    </location>
</feature>
<feature type="transmembrane region" description="Helical" evidence="1">
    <location>
        <begin position="43"/>
        <end position="64"/>
    </location>
</feature>
<dbReference type="RefSeq" id="WP_188960576.1">
    <property type="nucleotide sequence ID" value="NZ_BMOE01000001.1"/>
</dbReference>
<dbReference type="PANTHER" id="PTHR36974">
    <property type="entry name" value="MEMBRANE PROTEIN-RELATED"/>
    <property type="match status" value="1"/>
</dbReference>
<keyword evidence="1" id="KW-0812">Transmembrane</keyword>
<keyword evidence="1" id="KW-0472">Membrane</keyword>
<sequence>MKRQWGVWGLAAVFVGAGALHLLRPSVFDSIVPRWVAPGVFPSARSVTLLSGVAELAGGLGLLFPRSRRAAGWGLAALLVAVFPANVEMARTPERFGLPAWVLWVRLPLQPLLVWWALWAGQGGWRQGAGRVSRGRSGPA</sequence>
<proteinExistence type="predicted"/>
<organism evidence="2 3">
    <name type="scientific">Deinococcus aquiradiocola</name>
    <dbReference type="NCBI Taxonomy" id="393059"/>
    <lineage>
        <taxon>Bacteria</taxon>
        <taxon>Thermotogati</taxon>
        <taxon>Deinococcota</taxon>
        <taxon>Deinococci</taxon>
        <taxon>Deinococcales</taxon>
        <taxon>Deinococcaceae</taxon>
        <taxon>Deinococcus</taxon>
    </lineage>
</organism>
<keyword evidence="3" id="KW-1185">Reference proteome</keyword>
<evidence type="ECO:0000256" key="1">
    <source>
        <dbReference type="SAM" id="Phobius"/>
    </source>
</evidence>
<evidence type="ECO:0000313" key="2">
    <source>
        <dbReference type="EMBL" id="GGJ63711.1"/>
    </source>
</evidence>
<dbReference type="Proteomes" id="UP000635726">
    <property type="component" value="Unassembled WGS sequence"/>
</dbReference>
<protein>
    <recommendedName>
        <fullName evidence="4">DoxX family membrane protein</fullName>
    </recommendedName>
</protein>
<comment type="caution">
    <text evidence="2">The sequence shown here is derived from an EMBL/GenBank/DDBJ whole genome shotgun (WGS) entry which is preliminary data.</text>
</comment>
<accession>A0A917P678</accession>
<reference evidence="2" key="1">
    <citation type="journal article" date="2014" name="Int. J. Syst. Evol. Microbiol.">
        <title>Complete genome sequence of Corynebacterium casei LMG S-19264T (=DSM 44701T), isolated from a smear-ripened cheese.</title>
        <authorList>
            <consortium name="US DOE Joint Genome Institute (JGI-PGF)"/>
            <person name="Walter F."/>
            <person name="Albersmeier A."/>
            <person name="Kalinowski J."/>
            <person name="Ruckert C."/>
        </authorList>
    </citation>
    <scope>NUCLEOTIDE SEQUENCE</scope>
    <source>
        <strain evidence="2">JCM 14371</strain>
    </source>
</reference>
<name>A0A917P678_9DEIO</name>
<feature type="transmembrane region" description="Helical" evidence="1">
    <location>
        <begin position="5"/>
        <end position="23"/>
    </location>
</feature>